<dbReference type="InterPro" id="IPR041588">
    <property type="entry name" value="Integrase_H2C2"/>
</dbReference>
<dbReference type="Pfam" id="PF17921">
    <property type="entry name" value="Integrase_H2C2"/>
    <property type="match status" value="1"/>
</dbReference>
<dbReference type="AlphaFoldDB" id="A0A8C3M2H5"/>
<protein>
    <recommendedName>
        <fullName evidence="2">ribonuclease H</fullName>
        <ecNumber evidence="2">3.1.26.4</ecNumber>
    </recommendedName>
</protein>
<reference evidence="4" key="1">
    <citation type="submission" date="2025-08" db="UniProtKB">
        <authorList>
            <consortium name="Ensembl"/>
        </authorList>
    </citation>
    <scope>IDENTIFICATION</scope>
</reference>
<dbReference type="Gene3D" id="3.30.420.10">
    <property type="entry name" value="Ribonuclease H-like superfamily/Ribonuclease H"/>
    <property type="match status" value="1"/>
</dbReference>
<organism evidence="4 5">
    <name type="scientific">Chrysolophus pictus</name>
    <name type="common">Golden pheasant</name>
    <name type="synonym">Phasianus pictus</name>
    <dbReference type="NCBI Taxonomy" id="9089"/>
    <lineage>
        <taxon>Eukaryota</taxon>
        <taxon>Metazoa</taxon>
        <taxon>Chordata</taxon>
        <taxon>Craniata</taxon>
        <taxon>Vertebrata</taxon>
        <taxon>Euteleostomi</taxon>
        <taxon>Archelosauria</taxon>
        <taxon>Archosauria</taxon>
        <taxon>Dinosauria</taxon>
        <taxon>Saurischia</taxon>
        <taxon>Theropoda</taxon>
        <taxon>Coelurosauria</taxon>
        <taxon>Aves</taxon>
        <taxon>Neognathae</taxon>
        <taxon>Galloanserae</taxon>
        <taxon>Galliformes</taxon>
        <taxon>Phasianidae</taxon>
        <taxon>Phasianinae</taxon>
        <taxon>Chrysolophus</taxon>
    </lineage>
</organism>
<dbReference type="EC" id="3.1.26.4" evidence="2"/>
<dbReference type="Gene3D" id="3.10.10.10">
    <property type="entry name" value="HIV Type 1 Reverse Transcriptase, subunit A, domain 1"/>
    <property type="match status" value="1"/>
</dbReference>
<evidence type="ECO:0000256" key="2">
    <source>
        <dbReference type="ARBA" id="ARBA00012180"/>
    </source>
</evidence>
<dbReference type="Ensembl" id="ENSCPIT00010021932.1">
    <property type="protein sequence ID" value="ENSCPIP00010018433.1"/>
    <property type="gene ID" value="ENSCPIG00010014734.1"/>
</dbReference>
<keyword evidence="5" id="KW-1185">Reference proteome</keyword>
<dbReference type="GO" id="GO:0003676">
    <property type="term" value="F:nucleic acid binding"/>
    <property type="evidence" value="ECO:0007669"/>
    <property type="project" value="InterPro"/>
</dbReference>
<dbReference type="PROSITE" id="PS51257">
    <property type="entry name" value="PROKAR_LIPOPROTEIN"/>
    <property type="match status" value="1"/>
</dbReference>
<dbReference type="PANTHER" id="PTHR33064">
    <property type="entry name" value="POL PROTEIN"/>
    <property type="match status" value="1"/>
</dbReference>
<sequence length="1007" mass="114386">MQVCLRQGLHSSHSDSIVSLHTSCFSASCFSFSKASLTASCMAQHAPPQISSLQLCSPNSPNLTHLLPPLGLFQSVQHCLVLLAGLVHQCLHLLHPIDGVLHFGVNTSEPAARASEPPVHFCGIMEFRNRSIRPWMEGYHGMMELQDEHKNPWVKEFPDVWARYDLDCGLVAEEEDVTWNHRVPYQKEKSLLPHLDRQMALLLQQMLEEGIVVQGRSPYNLRLHLFSKKNGEMRLTLNFKAIHKVIPRQPTESLHKTEVVSVLSPHSRYFSTLDLSCSSFAIPLTAASRLRFAFTFRRQQYLFARLPPCFYLTNSIVHRRVARMLAKLPPEDKGWVSSYVDDMIIAGRTREETASRTRRVLRLIQDTGFKVKLRKAQLVQPEVDYLGMKLSARGRELQASKREYITKVPSPSDPSSLCSLLKMLYCYQDHVEDYAKLELPLQQVVKGEWQWGQKQQQALQRLIQAILRAPALRFVDRSQPFIIRPTVSNQTTGAALLQENEKGQMVPVWFKSKVLKKHQVFYLPKEKHCVAVVRAVDAFQDLIGPAPIVIQMPCSPWKYLLWGDTKTFCWPTPCKKQWNLLLVNGGINIPTAPRPSGAPVRFARPLQQVPSSVPRRDIWFTAGSWAYTAALGFAATNLEERWLLGLMQHGSPAHAELEAIRVLLQEHRSSKPLYIYANALSVVQGLYDGDSKDRSNEQLWQSILQWVRDNPGVLHVGYGGDGNQLDWNQKVVERAQSIQMSVSAHGQWVWEPSKHERQEIVALSHIGHVEVRKMLKRVRQVARWEGDQEQVAQWVQRCSCTSSPPQPQRTEGPWSRLQLAHVKGLPRSSGGYSSLLVLLDKFSRWVDAFPIQKGKMEEVVKLLRAHVAHRLGMPCCVSVGHREQFLQDVVRMGLQMDVNVQYPPPNWVTAITTSLQRLAQSAGKHWADNLSLILAALRATYVHSEVLGPYQLCFHHPLILRISPIEGEAAPGPTKPLLPWLARLREDRAEYKQKVEEAMESVDCDAE</sequence>
<evidence type="ECO:0000259" key="3">
    <source>
        <dbReference type="PROSITE" id="PS50878"/>
    </source>
</evidence>
<dbReference type="InterPro" id="IPR051320">
    <property type="entry name" value="Viral_Replic_Matur_Polypro"/>
</dbReference>
<dbReference type="Pfam" id="PF17919">
    <property type="entry name" value="RT_RNaseH_2"/>
    <property type="match status" value="1"/>
</dbReference>
<dbReference type="InterPro" id="IPR036397">
    <property type="entry name" value="RNaseH_sf"/>
</dbReference>
<comment type="similarity">
    <text evidence="1">Belongs to the beta type-B retroviral polymerase family. HERV class-II K(HML-2) pol subfamily.</text>
</comment>
<evidence type="ECO:0000313" key="4">
    <source>
        <dbReference type="Ensembl" id="ENSCPIP00010018433.1"/>
    </source>
</evidence>
<dbReference type="GO" id="GO:0004523">
    <property type="term" value="F:RNA-DNA hybrid ribonuclease activity"/>
    <property type="evidence" value="ECO:0007669"/>
    <property type="project" value="UniProtKB-EC"/>
</dbReference>
<dbReference type="GO" id="GO:0006259">
    <property type="term" value="P:DNA metabolic process"/>
    <property type="evidence" value="ECO:0007669"/>
    <property type="project" value="UniProtKB-ARBA"/>
</dbReference>
<evidence type="ECO:0000313" key="5">
    <source>
        <dbReference type="Proteomes" id="UP000694543"/>
    </source>
</evidence>
<dbReference type="InterPro" id="IPR041577">
    <property type="entry name" value="RT_RNaseH_2"/>
</dbReference>
<dbReference type="Gene3D" id="1.10.340.70">
    <property type="match status" value="1"/>
</dbReference>
<dbReference type="InterPro" id="IPR043502">
    <property type="entry name" value="DNA/RNA_pol_sf"/>
</dbReference>
<feature type="domain" description="Reverse transcriptase" evidence="3">
    <location>
        <begin position="207"/>
        <end position="390"/>
    </location>
</feature>
<proteinExistence type="inferred from homology"/>
<name>A0A8C3M2H5_CHRPC</name>
<dbReference type="SUPFAM" id="SSF56672">
    <property type="entry name" value="DNA/RNA polymerases"/>
    <property type="match status" value="1"/>
</dbReference>
<dbReference type="InterPro" id="IPR012337">
    <property type="entry name" value="RNaseH-like_sf"/>
</dbReference>
<dbReference type="Gene3D" id="3.30.70.270">
    <property type="match status" value="2"/>
</dbReference>
<dbReference type="SUPFAM" id="SSF53098">
    <property type="entry name" value="Ribonuclease H-like"/>
    <property type="match status" value="1"/>
</dbReference>
<dbReference type="Proteomes" id="UP000694543">
    <property type="component" value="Unplaced"/>
</dbReference>
<dbReference type="PANTHER" id="PTHR33064:SF29">
    <property type="entry name" value="PEPTIDASE A2 DOMAIN-CONTAINING PROTEIN-RELATED"/>
    <property type="match status" value="1"/>
</dbReference>
<dbReference type="Pfam" id="PF00078">
    <property type="entry name" value="RVT_1"/>
    <property type="match status" value="1"/>
</dbReference>
<accession>A0A8C3M2H5</accession>
<reference evidence="4" key="2">
    <citation type="submission" date="2025-09" db="UniProtKB">
        <authorList>
            <consortium name="Ensembl"/>
        </authorList>
    </citation>
    <scope>IDENTIFICATION</scope>
</reference>
<dbReference type="PROSITE" id="PS50878">
    <property type="entry name" value="RT_POL"/>
    <property type="match status" value="1"/>
</dbReference>
<dbReference type="InterPro" id="IPR043128">
    <property type="entry name" value="Rev_trsase/Diguanyl_cyclase"/>
</dbReference>
<evidence type="ECO:0000256" key="1">
    <source>
        <dbReference type="ARBA" id="ARBA00010879"/>
    </source>
</evidence>
<dbReference type="InterPro" id="IPR000477">
    <property type="entry name" value="RT_dom"/>
</dbReference>